<dbReference type="AlphaFoldDB" id="A0A1I6YM84"/>
<sequence length="94" mass="11505">MIKRLKYFRNKYVITFSIFLVYILFLDDVDIITIFHQKAKLSELKEERDEMEIQLQQTKMVLDELSDINALEKFAREKKMFKKEDEDIFVITYE</sequence>
<dbReference type="Proteomes" id="UP000236454">
    <property type="component" value="Unassembled WGS sequence"/>
</dbReference>
<proteinExistence type="predicted"/>
<evidence type="ECO:0000256" key="2">
    <source>
        <dbReference type="SAM" id="Phobius"/>
    </source>
</evidence>
<name>A0A1I6YM84_9FLAO</name>
<dbReference type="EMBL" id="FPAS01000001">
    <property type="protein sequence ID" value="SFT51560.1"/>
    <property type="molecule type" value="Genomic_DNA"/>
</dbReference>
<feature type="coiled-coil region" evidence="1">
    <location>
        <begin position="34"/>
        <end position="68"/>
    </location>
</feature>
<evidence type="ECO:0000256" key="1">
    <source>
        <dbReference type="SAM" id="Coils"/>
    </source>
</evidence>
<organism evidence="3 4">
    <name type="scientific">Lishizhenia tianjinensis</name>
    <dbReference type="NCBI Taxonomy" id="477690"/>
    <lineage>
        <taxon>Bacteria</taxon>
        <taxon>Pseudomonadati</taxon>
        <taxon>Bacteroidota</taxon>
        <taxon>Flavobacteriia</taxon>
        <taxon>Flavobacteriales</taxon>
        <taxon>Crocinitomicaceae</taxon>
        <taxon>Lishizhenia</taxon>
    </lineage>
</organism>
<keyword evidence="4" id="KW-1185">Reference proteome</keyword>
<evidence type="ECO:0000313" key="3">
    <source>
        <dbReference type="EMBL" id="SFT51560.1"/>
    </source>
</evidence>
<feature type="transmembrane region" description="Helical" evidence="2">
    <location>
        <begin position="12"/>
        <end position="35"/>
    </location>
</feature>
<protein>
    <recommendedName>
        <fullName evidence="5">Septum formation initiator</fullName>
    </recommendedName>
</protein>
<keyword evidence="2" id="KW-0472">Membrane</keyword>
<dbReference type="RefSeq" id="WP_139230260.1">
    <property type="nucleotide sequence ID" value="NZ_FPAS01000001.1"/>
</dbReference>
<keyword evidence="1" id="KW-0175">Coiled coil</keyword>
<reference evidence="3 4" key="1">
    <citation type="submission" date="2016-10" db="EMBL/GenBank/DDBJ databases">
        <authorList>
            <person name="de Groot N.N."/>
        </authorList>
    </citation>
    <scope>NUCLEOTIDE SEQUENCE [LARGE SCALE GENOMIC DNA]</scope>
    <source>
        <strain evidence="3 4">CGMCC 1.7005</strain>
    </source>
</reference>
<keyword evidence="2" id="KW-1133">Transmembrane helix</keyword>
<accession>A0A1I6YM84</accession>
<dbReference type="OrthoDB" id="1467719at2"/>
<dbReference type="STRING" id="477690.SAMN05216474_1015"/>
<evidence type="ECO:0000313" key="4">
    <source>
        <dbReference type="Proteomes" id="UP000236454"/>
    </source>
</evidence>
<gene>
    <name evidence="3" type="ORF">SAMN05216474_1015</name>
</gene>
<evidence type="ECO:0008006" key="5">
    <source>
        <dbReference type="Google" id="ProtNLM"/>
    </source>
</evidence>
<keyword evidence="2" id="KW-0812">Transmembrane</keyword>